<reference evidence="4 5" key="2">
    <citation type="journal article" date="2017" name="Genome Biol.">
        <title>New reference genome sequences of hot pepper reveal the massive evolution of plant disease-resistance genes by retroduplication.</title>
        <authorList>
            <person name="Kim S."/>
            <person name="Park J."/>
            <person name="Yeom S.I."/>
            <person name="Kim Y.M."/>
            <person name="Seo E."/>
            <person name="Kim K.T."/>
            <person name="Kim M.S."/>
            <person name="Lee J.M."/>
            <person name="Cheong K."/>
            <person name="Shin H.S."/>
            <person name="Kim S.B."/>
            <person name="Han K."/>
            <person name="Lee J."/>
            <person name="Park M."/>
            <person name="Lee H.A."/>
            <person name="Lee H.Y."/>
            <person name="Lee Y."/>
            <person name="Oh S."/>
            <person name="Lee J.H."/>
            <person name="Choi E."/>
            <person name="Choi E."/>
            <person name="Lee S.E."/>
            <person name="Jeon J."/>
            <person name="Kim H."/>
            <person name="Choi G."/>
            <person name="Song H."/>
            <person name="Lee J."/>
            <person name="Lee S.C."/>
            <person name="Kwon J.K."/>
            <person name="Lee H.Y."/>
            <person name="Koo N."/>
            <person name="Hong Y."/>
            <person name="Kim R.W."/>
            <person name="Kang W.H."/>
            <person name="Huh J.H."/>
            <person name="Kang B.C."/>
            <person name="Yang T.J."/>
            <person name="Lee Y.H."/>
            <person name="Bennetzen J.L."/>
            <person name="Choi D."/>
        </authorList>
    </citation>
    <scope>NUCLEOTIDE SEQUENCE [LARGE SCALE GENOMIC DNA]</scope>
    <source>
        <strain evidence="5">cv. CM334</strain>
    </source>
</reference>
<organism evidence="4 5">
    <name type="scientific">Capsicum annuum</name>
    <name type="common">Capsicum pepper</name>
    <dbReference type="NCBI Taxonomy" id="4072"/>
    <lineage>
        <taxon>Eukaryota</taxon>
        <taxon>Viridiplantae</taxon>
        <taxon>Streptophyta</taxon>
        <taxon>Embryophyta</taxon>
        <taxon>Tracheophyta</taxon>
        <taxon>Spermatophyta</taxon>
        <taxon>Magnoliopsida</taxon>
        <taxon>eudicotyledons</taxon>
        <taxon>Gunneridae</taxon>
        <taxon>Pentapetalae</taxon>
        <taxon>asterids</taxon>
        <taxon>lamiids</taxon>
        <taxon>Solanales</taxon>
        <taxon>Solanaceae</taxon>
        <taxon>Solanoideae</taxon>
        <taxon>Capsiceae</taxon>
        <taxon>Capsicum</taxon>
    </lineage>
</organism>
<accession>A0A2G2ZD30</accession>
<comment type="caution">
    <text evidence="4">The sequence shown here is derived from an EMBL/GenBank/DDBJ whole genome shotgun (WGS) entry which is preliminary data.</text>
</comment>
<dbReference type="PANTHER" id="PTHR45644:SF39">
    <property type="entry name" value="AAA-TYPE ATPASE FAMILY PROTEIN-RELATED"/>
    <property type="match status" value="1"/>
</dbReference>
<keyword evidence="5" id="KW-1185">Reference proteome</keyword>
<evidence type="ECO:0000313" key="5">
    <source>
        <dbReference type="Proteomes" id="UP000222542"/>
    </source>
</evidence>
<dbReference type="STRING" id="4072.A0A2G2ZD30"/>
<dbReference type="Gene3D" id="3.40.50.300">
    <property type="entry name" value="P-loop containing nucleotide triphosphate hydrolases"/>
    <property type="match status" value="1"/>
</dbReference>
<gene>
    <name evidence="4" type="ORF">T459_17837</name>
</gene>
<dbReference type="InterPro" id="IPR027417">
    <property type="entry name" value="P-loop_NTPase"/>
</dbReference>
<feature type="domain" description="ATPase AAA-type core" evidence="3">
    <location>
        <begin position="1"/>
        <end position="78"/>
    </location>
</feature>
<dbReference type="InterPro" id="IPR051701">
    <property type="entry name" value="Mito_OM_Translocase_MSP1"/>
</dbReference>
<dbReference type="GO" id="GO:0016887">
    <property type="term" value="F:ATP hydrolysis activity"/>
    <property type="evidence" value="ECO:0007669"/>
    <property type="project" value="InterPro"/>
</dbReference>
<dbReference type="Gramene" id="PHT79785">
    <property type="protein sequence ID" value="PHT79785"/>
    <property type="gene ID" value="T459_17837"/>
</dbReference>
<evidence type="ECO:0000256" key="2">
    <source>
        <dbReference type="ARBA" id="ARBA00022840"/>
    </source>
</evidence>
<evidence type="ECO:0000256" key="1">
    <source>
        <dbReference type="ARBA" id="ARBA00022741"/>
    </source>
</evidence>
<sequence>MLAKAVATEVGARFINISMSSICSKWSGEGEKCIKSVFLLSIKIAPSVIFVDEVDSTLGRRENPEEHEAMSRLKNEFKAAASADGGTPPALSSSADFRPLNMDDFRYFHQQVCPSESEAANMTELLQWNDLYGEGGSRKKQSLNYIICQEVMSTGEPEFGVGGVTDGKVDDAADGKVVTPVRKGKPVK</sequence>
<name>A0A2G2ZD30_CAPAN</name>
<reference evidence="4 5" key="1">
    <citation type="journal article" date="2014" name="Nat. Genet.">
        <title>Genome sequence of the hot pepper provides insights into the evolution of pungency in Capsicum species.</title>
        <authorList>
            <person name="Kim S."/>
            <person name="Park M."/>
            <person name="Yeom S.I."/>
            <person name="Kim Y.M."/>
            <person name="Lee J.M."/>
            <person name="Lee H.A."/>
            <person name="Seo E."/>
            <person name="Choi J."/>
            <person name="Cheong K."/>
            <person name="Kim K.T."/>
            <person name="Jung K."/>
            <person name="Lee G.W."/>
            <person name="Oh S.K."/>
            <person name="Bae C."/>
            <person name="Kim S.B."/>
            <person name="Lee H.Y."/>
            <person name="Kim S.Y."/>
            <person name="Kim M.S."/>
            <person name="Kang B.C."/>
            <person name="Jo Y.D."/>
            <person name="Yang H.B."/>
            <person name="Jeong H.J."/>
            <person name="Kang W.H."/>
            <person name="Kwon J.K."/>
            <person name="Shin C."/>
            <person name="Lim J.Y."/>
            <person name="Park J.H."/>
            <person name="Huh J.H."/>
            <person name="Kim J.S."/>
            <person name="Kim B.D."/>
            <person name="Cohen O."/>
            <person name="Paran I."/>
            <person name="Suh M.C."/>
            <person name="Lee S.B."/>
            <person name="Kim Y.K."/>
            <person name="Shin Y."/>
            <person name="Noh S.J."/>
            <person name="Park J."/>
            <person name="Seo Y.S."/>
            <person name="Kwon S.Y."/>
            <person name="Kim H.A."/>
            <person name="Park J.M."/>
            <person name="Kim H.J."/>
            <person name="Choi S.B."/>
            <person name="Bosland P.W."/>
            <person name="Reeves G."/>
            <person name="Jo S.H."/>
            <person name="Lee B.W."/>
            <person name="Cho H.T."/>
            <person name="Choi H.S."/>
            <person name="Lee M.S."/>
            <person name="Yu Y."/>
            <person name="Do Choi Y."/>
            <person name="Park B.S."/>
            <person name="van Deynze A."/>
            <person name="Ashrafi H."/>
            <person name="Hill T."/>
            <person name="Kim W.T."/>
            <person name="Pai H.S."/>
            <person name="Ahn H.K."/>
            <person name="Yeam I."/>
            <person name="Giovannoni J.J."/>
            <person name="Rose J.K."/>
            <person name="Sorensen I."/>
            <person name="Lee S.J."/>
            <person name="Kim R.W."/>
            <person name="Choi I.Y."/>
            <person name="Choi B.S."/>
            <person name="Lim J.S."/>
            <person name="Lee Y.H."/>
            <person name="Choi D."/>
        </authorList>
    </citation>
    <scope>NUCLEOTIDE SEQUENCE [LARGE SCALE GENOMIC DNA]</scope>
    <source>
        <strain evidence="5">cv. CM334</strain>
    </source>
</reference>
<evidence type="ECO:0000259" key="3">
    <source>
        <dbReference type="Pfam" id="PF00004"/>
    </source>
</evidence>
<proteinExistence type="predicted"/>
<dbReference type="Pfam" id="PF00004">
    <property type="entry name" value="AAA"/>
    <property type="match status" value="1"/>
</dbReference>
<evidence type="ECO:0000313" key="4">
    <source>
        <dbReference type="EMBL" id="PHT79785.1"/>
    </source>
</evidence>
<keyword evidence="2" id="KW-0067">ATP-binding</keyword>
<dbReference type="AlphaFoldDB" id="A0A2G2ZD30"/>
<dbReference type="GO" id="GO:0005524">
    <property type="term" value="F:ATP binding"/>
    <property type="evidence" value="ECO:0007669"/>
    <property type="project" value="UniProtKB-KW"/>
</dbReference>
<dbReference type="EMBL" id="AYRZ02000006">
    <property type="protein sequence ID" value="PHT79785.1"/>
    <property type="molecule type" value="Genomic_DNA"/>
</dbReference>
<protein>
    <recommendedName>
        <fullName evidence="3">ATPase AAA-type core domain-containing protein</fullName>
    </recommendedName>
</protein>
<dbReference type="Proteomes" id="UP000222542">
    <property type="component" value="Unassembled WGS sequence"/>
</dbReference>
<dbReference type="InterPro" id="IPR003959">
    <property type="entry name" value="ATPase_AAA_core"/>
</dbReference>
<dbReference type="PANTHER" id="PTHR45644">
    <property type="entry name" value="AAA ATPASE, PUTATIVE (AFU_ORTHOLOGUE AFUA_2G12920)-RELATED-RELATED"/>
    <property type="match status" value="1"/>
</dbReference>
<dbReference type="SUPFAM" id="SSF52540">
    <property type="entry name" value="P-loop containing nucleoside triphosphate hydrolases"/>
    <property type="match status" value="1"/>
</dbReference>
<keyword evidence="1" id="KW-0547">Nucleotide-binding</keyword>